<comment type="caution">
    <text evidence="2">The sequence shown here is derived from an EMBL/GenBank/DDBJ whole genome shotgun (WGS) entry which is preliminary data.</text>
</comment>
<dbReference type="EMBL" id="BSYR01000037">
    <property type="protein sequence ID" value="GMJ03497.1"/>
    <property type="molecule type" value="Genomic_DNA"/>
</dbReference>
<evidence type="ECO:0000259" key="1">
    <source>
        <dbReference type="Pfam" id="PF13966"/>
    </source>
</evidence>
<gene>
    <name evidence="2" type="ORF">HRI_004018900</name>
</gene>
<dbReference type="Proteomes" id="UP001165190">
    <property type="component" value="Unassembled WGS sequence"/>
</dbReference>
<dbReference type="OrthoDB" id="1752219at2759"/>
<accession>A0A9W7IYN8</accession>
<organism evidence="2 3">
    <name type="scientific">Hibiscus trionum</name>
    <name type="common">Flower of an hour</name>
    <dbReference type="NCBI Taxonomy" id="183268"/>
    <lineage>
        <taxon>Eukaryota</taxon>
        <taxon>Viridiplantae</taxon>
        <taxon>Streptophyta</taxon>
        <taxon>Embryophyta</taxon>
        <taxon>Tracheophyta</taxon>
        <taxon>Spermatophyta</taxon>
        <taxon>Magnoliopsida</taxon>
        <taxon>eudicotyledons</taxon>
        <taxon>Gunneridae</taxon>
        <taxon>Pentapetalae</taxon>
        <taxon>rosids</taxon>
        <taxon>malvids</taxon>
        <taxon>Malvales</taxon>
        <taxon>Malvaceae</taxon>
        <taxon>Malvoideae</taxon>
        <taxon>Hibiscus</taxon>
    </lineage>
</organism>
<reference evidence="2" key="1">
    <citation type="submission" date="2023-05" db="EMBL/GenBank/DDBJ databases">
        <title>Genome and transcriptome analyses reveal genes involved in the formation of fine ridges on petal epidermal cells in Hibiscus trionum.</title>
        <authorList>
            <person name="Koshimizu S."/>
            <person name="Masuda S."/>
            <person name="Ishii T."/>
            <person name="Shirasu K."/>
            <person name="Hoshino A."/>
            <person name="Arita M."/>
        </authorList>
    </citation>
    <scope>NUCLEOTIDE SEQUENCE</scope>
    <source>
        <strain evidence="2">Hamamatsu line</strain>
    </source>
</reference>
<proteinExistence type="predicted"/>
<keyword evidence="3" id="KW-1185">Reference proteome</keyword>
<protein>
    <recommendedName>
        <fullName evidence="1">Reverse transcriptase zinc-binding domain-containing protein</fullName>
    </recommendedName>
</protein>
<sequence>MECIWRLHVPRRVRNFLWLALRDQLLTNVERRRRHLTMDGACPVCAQGDEDLDNVLHGCVRTKTVWSHLVHPNWLNVFHAGSFTQWFTDNLFEEGHVRLLGRDWKLLFAITCWALWQWRFHFVFNAGCELL</sequence>
<dbReference type="AlphaFoldDB" id="A0A9W7IYN8"/>
<dbReference type="InterPro" id="IPR026960">
    <property type="entry name" value="RVT-Znf"/>
</dbReference>
<evidence type="ECO:0000313" key="3">
    <source>
        <dbReference type="Proteomes" id="UP001165190"/>
    </source>
</evidence>
<dbReference type="Pfam" id="PF13966">
    <property type="entry name" value="zf-RVT"/>
    <property type="match status" value="1"/>
</dbReference>
<feature type="domain" description="Reverse transcriptase zinc-binding" evidence="1">
    <location>
        <begin position="2"/>
        <end position="66"/>
    </location>
</feature>
<name>A0A9W7IYN8_HIBTR</name>
<evidence type="ECO:0000313" key="2">
    <source>
        <dbReference type="EMBL" id="GMJ03497.1"/>
    </source>
</evidence>